<evidence type="ECO:0000256" key="4">
    <source>
        <dbReference type="ARBA" id="ARBA00022676"/>
    </source>
</evidence>
<dbReference type="OrthoDB" id="427096at2759"/>
<keyword evidence="4 12" id="KW-0328">Glycosyltransferase</keyword>
<comment type="caution">
    <text evidence="15">The sequence shown here is derived from an EMBL/GenBank/DDBJ whole genome shotgun (WGS) entry which is preliminary data.</text>
</comment>
<protein>
    <recommendedName>
        <fullName evidence="12">Fucosyltransferase</fullName>
        <ecNumber evidence="12">2.4.1.-</ecNumber>
    </recommendedName>
</protein>
<evidence type="ECO:0000256" key="12">
    <source>
        <dbReference type="RuleBase" id="RU003832"/>
    </source>
</evidence>
<evidence type="ECO:0000259" key="13">
    <source>
        <dbReference type="Pfam" id="PF00852"/>
    </source>
</evidence>
<dbReference type="Gene3D" id="3.40.50.11660">
    <property type="entry name" value="Glycosyl transferase family 10, C-terminal domain"/>
    <property type="match status" value="1"/>
</dbReference>
<keyword evidence="7" id="KW-0735">Signal-anchor</keyword>
<reference evidence="15" key="1">
    <citation type="submission" date="2022-03" db="EMBL/GenBank/DDBJ databases">
        <authorList>
            <person name="Martin C."/>
        </authorList>
    </citation>
    <scope>NUCLEOTIDE SEQUENCE</scope>
</reference>
<dbReference type="PANTHER" id="PTHR48438">
    <property type="entry name" value="ALPHA-(1,3)-FUCOSYLTRANSFERASE C-RELATED"/>
    <property type="match status" value="1"/>
</dbReference>
<dbReference type="GO" id="GO:0032580">
    <property type="term" value="C:Golgi cisterna membrane"/>
    <property type="evidence" value="ECO:0007669"/>
    <property type="project" value="UniProtKB-SubCell"/>
</dbReference>
<dbReference type="SUPFAM" id="SSF53756">
    <property type="entry name" value="UDP-Glycosyltransferase/glycogen phosphorylase"/>
    <property type="match status" value="1"/>
</dbReference>
<evidence type="ECO:0000256" key="9">
    <source>
        <dbReference type="ARBA" id="ARBA00023034"/>
    </source>
</evidence>
<evidence type="ECO:0000256" key="6">
    <source>
        <dbReference type="ARBA" id="ARBA00022692"/>
    </source>
</evidence>
<evidence type="ECO:0000256" key="11">
    <source>
        <dbReference type="ARBA" id="ARBA00023180"/>
    </source>
</evidence>
<evidence type="ECO:0000256" key="7">
    <source>
        <dbReference type="ARBA" id="ARBA00022968"/>
    </source>
</evidence>
<dbReference type="Proteomes" id="UP000749559">
    <property type="component" value="Unassembled WGS sequence"/>
</dbReference>
<keyword evidence="10" id="KW-0472">Membrane</keyword>
<dbReference type="UniPathway" id="UPA00378"/>
<keyword evidence="6 12" id="KW-0812">Transmembrane</keyword>
<comment type="similarity">
    <text evidence="3 12">Belongs to the glycosyltransferase 10 family.</text>
</comment>
<dbReference type="InterPro" id="IPR031481">
    <property type="entry name" value="Glyco_tran_10_N"/>
</dbReference>
<dbReference type="InterPro" id="IPR038577">
    <property type="entry name" value="GT10-like_C_sf"/>
</dbReference>
<evidence type="ECO:0000256" key="8">
    <source>
        <dbReference type="ARBA" id="ARBA00022989"/>
    </source>
</evidence>
<sequence>MYRISPFICLVMILLTIIILKTVQRSLKLPRIVWSKETSYSKNSPKNKHGDLNPEYDEQIEDDADKEYNTSTQNSDIRNTTKSWNIKTILIWNPQYKHSGMSNITCDNCHCVVTENRSLLNFSSAVIISSNTIMKQYLQKRTFSGLLPNSRENDQIWIFASLEAPPSLQMWQTVDEKNEITKLFNWTMGYHRNSDIWNPYGYYNGSHIKYKETIIDIKQWSIQPDTNFAENKTKLVFSAISNCITSSRREVYIHDLQHYTSVDIYGRCGDLFCEQNTSCEDEFYKPYKFYLAFENSICEDYVTEKLWRALVKWNVVPIVLGGADYETLLPPNSYIDIADFSSTSYLARFLKMLNENDNLYNQYFMWKFIPEHRDLNTKSEWPLETTFCQICNKLNSAPMSNEYFMSLEQVYDKKRYCKKTSKYYDSTLL</sequence>
<dbReference type="AlphaFoldDB" id="A0A8J1XWE4"/>
<comment type="pathway">
    <text evidence="2">Protein modification; protein glycosylation.</text>
</comment>
<dbReference type="Pfam" id="PF17039">
    <property type="entry name" value="Glyco_tran_10_N"/>
    <property type="match status" value="1"/>
</dbReference>
<evidence type="ECO:0000313" key="15">
    <source>
        <dbReference type="EMBL" id="CAH1790908.1"/>
    </source>
</evidence>
<dbReference type="GO" id="GO:0000139">
    <property type="term" value="C:Golgi membrane"/>
    <property type="evidence" value="ECO:0007669"/>
    <property type="project" value="UniProtKB-SubCell"/>
</dbReference>
<dbReference type="EMBL" id="CAIIXF020000008">
    <property type="protein sequence ID" value="CAH1790908.1"/>
    <property type="molecule type" value="Genomic_DNA"/>
</dbReference>
<dbReference type="PANTHER" id="PTHR48438:SF1">
    <property type="entry name" value="ALPHA-(1,3)-FUCOSYLTRANSFERASE C-RELATED"/>
    <property type="match status" value="1"/>
</dbReference>
<evidence type="ECO:0000256" key="3">
    <source>
        <dbReference type="ARBA" id="ARBA00008919"/>
    </source>
</evidence>
<evidence type="ECO:0000256" key="1">
    <source>
        <dbReference type="ARBA" id="ARBA00004323"/>
    </source>
</evidence>
<dbReference type="EC" id="2.4.1.-" evidence="12"/>
<accession>A0A8J1XWE4</accession>
<evidence type="ECO:0000256" key="2">
    <source>
        <dbReference type="ARBA" id="ARBA00004922"/>
    </source>
</evidence>
<evidence type="ECO:0000313" key="16">
    <source>
        <dbReference type="Proteomes" id="UP000749559"/>
    </source>
</evidence>
<evidence type="ECO:0000256" key="5">
    <source>
        <dbReference type="ARBA" id="ARBA00022679"/>
    </source>
</evidence>
<organism evidence="15 16">
    <name type="scientific">Owenia fusiformis</name>
    <name type="common">Polychaete worm</name>
    <dbReference type="NCBI Taxonomy" id="6347"/>
    <lineage>
        <taxon>Eukaryota</taxon>
        <taxon>Metazoa</taxon>
        <taxon>Spiralia</taxon>
        <taxon>Lophotrochozoa</taxon>
        <taxon>Annelida</taxon>
        <taxon>Polychaeta</taxon>
        <taxon>Sedentaria</taxon>
        <taxon>Canalipalpata</taxon>
        <taxon>Sabellida</taxon>
        <taxon>Oweniida</taxon>
        <taxon>Oweniidae</taxon>
        <taxon>Owenia</taxon>
    </lineage>
</organism>
<keyword evidence="16" id="KW-1185">Reference proteome</keyword>
<dbReference type="Pfam" id="PF00852">
    <property type="entry name" value="Glyco_transf_10"/>
    <property type="match status" value="1"/>
</dbReference>
<dbReference type="InterPro" id="IPR055270">
    <property type="entry name" value="Glyco_tran_10_C"/>
</dbReference>
<feature type="domain" description="Fucosyltransferase N-terminal" evidence="14">
    <location>
        <begin position="87"/>
        <end position="201"/>
    </location>
</feature>
<feature type="domain" description="Fucosyltransferase C-terminal" evidence="13">
    <location>
        <begin position="230"/>
        <end position="408"/>
    </location>
</feature>
<keyword evidence="5 12" id="KW-0808">Transferase</keyword>
<keyword evidence="11" id="KW-0325">Glycoprotein</keyword>
<evidence type="ECO:0000256" key="10">
    <source>
        <dbReference type="ARBA" id="ARBA00023136"/>
    </source>
</evidence>
<dbReference type="GO" id="GO:0008417">
    <property type="term" value="F:fucosyltransferase activity"/>
    <property type="evidence" value="ECO:0007669"/>
    <property type="project" value="InterPro"/>
</dbReference>
<dbReference type="InterPro" id="IPR001503">
    <property type="entry name" value="Glyco_trans_10"/>
</dbReference>
<evidence type="ECO:0000259" key="14">
    <source>
        <dbReference type="Pfam" id="PF17039"/>
    </source>
</evidence>
<gene>
    <name evidence="15" type="ORF">OFUS_LOCUS16062</name>
</gene>
<keyword evidence="8" id="KW-1133">Transmembrane helix</keyword>
<keyword evidence="9 12" id="KW-0333">Golgi apparatus</keyword>
<proteinExistence type="inferred from homology"/>
<comment type="subcellular location">
    <subcellularLocation>
        <location evidence="1">Golgi apparatus membrane</location>
        <topology evidence="1">Single-pass type II membrane protein</topology>
    </subcellularLocation>
    <subcellularLocation>
        <location evidence="12">Golgi apparatus</location>
        <location evidence="12">Golgi stack membrane</location>
        <topology evidence="12">Single-pass type II membrane protein</topology>
    </subcellularLocation>
</comment>
<name>A0A8J1XWE4_OWEFU</name>
<dbReference type="FunFam" id="3.40.50.11660:FF:000004">
    <property type="entry name" value="Glycoprotein 3-alpha-L-fucosyltransferase A"/>
    <property type="match status" value="1"/>
</dbReference>